<dbReference type="OrthoDB" id="8740261at2"/>
<feature type="domain" description="ABC3 transporter permease C-terminal" evidence="7">
    <location>
        <begin position="287"/>
        <end position="401"/>
    </location>
</feature>
<feature type="transmembrane region" description="Helical" evidence="6">
    <location>
        <begin position="739"/>
        <end position="758"/>
    </location>
</feature>
<dbReference type="PANTHER" id="PTHR30572">
    <property type="entry name" value="MEMBRANE COMPONENT OF TRANSPORTER-RELATED"/>
    <property type="match status" value="1"/>
</dbReference>
<dbReference type="InterPro" id="IPR003838">
    <property type="entry name" value="ABC3_permease_C"/>
</dbReference>
<feature type="transmembrane region" description="Helical" evidence="6">
    <location>
        <begin position="375"/>
        <end position="398"/>
    </location>
</feature>
<gene>
    <name evidence="9" type="ORF">BUL40_02565</name>
</gene>
<protein>
    <recommendedName>
        <fullName evidence="11">ABC transporter permease</fullName>
    </recommendedName>
</protein>
<dbReference type="Pfam" id="PF12704">
    <property type="entry name" value="MacB_PCD"/>
    <property type="match status" value="2"/>
</dbReference>
<feature type="domain" description="MacB-like periplasmic core" evidence="8">
    <location>
        <begin position="22"/>
        <end position="232"/>
    </location>
</feature>
<name>A0A1V6LWF7_9FLAO</name>
<evidence type="ECO:0000259" key="8">
    <source>
        <dbReference type="Pfam" id="PF12704"/>
    </source>
</evidence>
<reference evidence="9 10" key="1">
    <citation type="submission" date="2016-12" db="EMBL/GenBank/DDBJ databases">
        <authorList>
            <person name="Song W.-J."/>
            <person name="Kurnit D.M."/>
        </authorList>
    </citation>
    <scope>NUCLEOTIDE SEQUENCE [LARGE SCALE GENOMIC DNA]</scope>
    <source>
        <strain evidence="9 10">HSG9</strain>
    </source>
</reference>
<dbReference type="GO" id="GO:0022857">
    <property type="term" value="F:transmembrane transporter activity"/>
    <property type="evidence" value="ECO:0007669"/>
    <property type="project" value="TreeGrafter"/>
</dbReference>
<evidence type="ECO:0000256" key="4">
    <source>
        <dbReference type="ARBA" id="ARBA00022989"/>
    </source>
</evidence>
<dbReference type="AlphaFoldDB" id="A0A1V6LWF7"/>
<evidence type="ECO:0000313" key="10">
    <source>
        <dbReference type="Proteomes" id="UP000191680"/>
    </source>
</evidence>
<evidence type="ECO:0008006" key="11">
    <source>
        <dbReference type="Google" id="ProtNLM"/>
    </source>
</evidence>
<feature type="transmembrane region" description="Helical" evidence="6">
    <location>
        <begin position="687"/>
        <end position="707"/>
    </location>
</feature>
<evidence type="ECO:0000256" key="1">
    <source>
        <dbReference type="ARBA" id="ARBA00004651"/>
    </source>
</evidence>
<organism evidence="9 10">
    <name type="scientific">Croceivirga radicis</name>
    <dbReference type="NCBI Taxonomy" id="1929488"/>
    <lineage>
        <taxon>Bacteria</taxon>
        <taxon>Pseudomonadati</taxon>
        <taxon>Bacteroidota</taxon>
        <taxon>Flavobacteriia</taxon>
        <taxon>Flavobacteriales</taxon>
        <taxon>Flavobacteriaceae</taxon>
        <taxon>Croceivirga</taxon>
    </lineage>
</organism>
<dbReference type="Pfam" id="PF02687">
    <property type="entry name" value="FtsX"/>
    <property type="match status" value="2"/>
</dbReference>
<keyword evidence="2" id="KW-1003">Cell membrane</keyword>
<evidence type="ECO:0000256" key="2">
    <source>
        <dbReference type="ARBA" id="ARBA00022475"/>
    </source>
</evidence>
<comment type="subcellular location">
    <subcellularLocation>
        <location evidence="1">Cell membrane</location>
        <topology evidence="1">Multi-pass membrane protein</topology>
    </subcellularLocation>
</comment>
<dbReference type="InterPro" id="IPR050250">
    <property type="entry name" value="Macrolide_Exporter_MacB"/>
</dbReference>
<dbReference type="PANTHER" id="PTHR30572:SF18">
    <property type="entry name" value="ABC-TYPE MACROLIDE FAMILY EXPORT SYSTEM PERMEASE COMPONENT 2"/>
    <property type="match status" value="1"/>
</dbReference>
<dbReference type="Proteomes" id="UP000191680">
    <property type="component" value="Unassembled WGS sequence"/>
</dbReference>
<dbReference type="RefSeq" id="WP_080317952.1">
    <property type="nucleotide sequence ID" value="NZ_MTBC01000001.1"/>
</dbReference>
<keyword evidence="10" id="KW-1185">Reference proteome</keyword>
<evidence type="ECO:0000256" key="6">
    <source>
        <dbReference type="SAM" id="Phobius"/>
    </source>
</evidence>
<sequence>MIYSWLKIFTRHLKKSPLYPIINTLGLVLGVTTFVLILLFVSKELSYEKWNPNLDRIYRPIRLFDNGEVWESAPRIMVKTALEQLPELEDALLMNYDSGILFNNDGKKVISSAKRTTANFFKFFPYPIKYGDTTNLFKDDSQLVLSEEFSRELFGDVNPVGETIASLYRNEPYNFTIAAVYSTDGFPSDEKYPVLRLMDLNADNNDHWGNFNYDAYFMLHKGVDVAAFNKKFDEFYDQNTYESWGITYEQYLEQKEEAMYIENLSDRHLFGKALMGKGANTLYILAVFALLILVISAINFINLSISGATKRAKEVAIRKTLGTSKLKVIAQFIFEVALQCAFALLVSLALIEIVLPPFNTLMGTDLELLSAYNKWWWGFGIITILILISGLFPGIYLSQFNPVKVLKGNFSRSKSGQKLKRGMIVFQFCISGIFLISAFVIKSQLHYMNNRDLGFTKEQMLIINIRNAGETHNKLATFKQELKKIDGVTAVATTTRPPGTYAGFGSNSNVDYQELSFQADMHFIDADFIPTMGIKLNKGKNFTKDWMDVDTSQVFLDNDGDTIYANEIIVNQKLVSNFQFKNPIGKQVEYWGYKGTIIGVVDNYIAKGFDQGAYPALYMPYLKGETGDWGKPTHLMVRLNGTAITETVASIEDFWTQSIEPRFPFKYEFLDQNFAKTFAKQKRLETLVTILSFLMIFISLLGLFAIASHSVQQRYKEVAIRKTLGASEKTLILSLIKEFILIAVIALCIALPISYLLADRWLEDFAYRINVPLAPFAITMALMLTLTLAVILIQALKALKIDLVAHLKYE</sequence>
<proteinExistence type="predicted"/>
<feature type="transmembrane region" description="Helical" evidence="6">
    <location>
        <begin position="21"/>
        <end position="41"/>
    </location>
</feature>
<keyword evidence="3 6" id="KW-0812">Transmembrane</keyword>
<evidence type="ECO:0000259" key="7">
    <source>
        <dbReference type="Pfam" id="PF02687"/>
    </source>
</evidence>
<dbReference type="EMBL" id="MTBC01000001">
    <property type="protein sequence ID" value="OQD44455.1"/>
    <property type="molecule type" value="Genomic_DNA"/>
</dbReference>
<evidence type="ECO:0000256" key="3">
    <source>
        <dbReference type="ARBA" id="ARBA00022692"/>
    </source>
</evidence>
<dbReference type="InterPro" id="IPR025857">
    <property type="entry name" value="MacB_PCD"/>
</dbReference>
<feature type="transmembrane region" description="Helical" evidence="6">
    <location>
        <begin position="419"/>
        <end position="441"/>
    </location>
</feature>
<feature type="domain" description="ABC3 transporter permease C-terminal" evidence="7">
    <location>
        <begin position="690"/>
        <end position="802"/>
    </location>
</feature>
<dbReference type="GO" id="GO:0005886">
    <property type="term" value="C:plasma membrane"/>
    <property type="evidence" value="ECO:0007669"/>
    <property type="project" value="UniProtKB-SubCell"/>
</dbReference>
<feature type="domain" description="MacB-like periplasmic core" evidence="8">
    <location>
        <begin position="457"/>
        <end position="651"/>
    </location>
</feature>
<feature type="transmembrane region" description="Helical" evidence="6">
    <location>
        <begin position="282"/>
        <end position="305"/>
    </location>
</feature>
<keyword evidence="5 6" id="KW-0472">Membrane</keyword>
<evidence type="ECO:0000313" key="9">
    <source>
        <dbReference type="EMBL" id="OQD44455.1"/>
    </source>
</evidence>
<accession>A0A1V6LWF7</accession>
<comment type="caution">
    <text evidence="9">The sequence shown here is derived from an EMBL/GenBank/DDBJ whole genome shotgun (WGS) entry which is preliminary data.</text>
</comment>
<feature type="transmembrane region" description="Helical" evidence="6">
    <location>
        <begin position="773"/>
        <end position="793"/>
    </location>
</feature>
<keyword evidence="4 6" id="KW-1133">Transmembrane helix</keyword>
<feature type="transmembrane region" description="Helical" evidence="6">
    <location>
        <begin position="326"/>
        <end position="355"/>
    </location>
</feature>
<evidence type="ECO:0000256" key="5">
    <source>
        <dbReference type="ARBA" id="ARBA00023136"/>
    </source>
</evidence>